<proteinExistence type="predicted"/>
<feature type="transmembrane region" description="Helical" evidence="5">
    <location>
        <begin position="394"/>
        <end position="413"/>
    </location>
</feature>
<reference evidence="8" key="1">
    <citation type="journal article" date="2019" name="Int. J. Syst. Evol. Microbiol.">
        <title>The Global Catalogue of Microorganisms (GCM) 10K type strain sequencing project: providing services to taxonomists for standard genome sequencing and annotation.</title>
        <authorList>
            <consortium name="The Broad Institute Genomics Platform"/>
            <consortium name="The Broad Institute Genome Sequencing Center for Infectious Disease"/>
            <person name="Wu L."/>
            <person name="Ma J."/>
        </authorList>
    </citation>
    <scope>NUCLEOTIDE SEQUENCE [LARGE SCALE GENOMIC DNA]</scope>
    <source>
        <strain evidence="8">JCM 18959</strain>
    </source>
</reference>
<feature type="transmembrane region" description="Helical" evidence="5">
    <location>
        <begin position="123"/>
        <end position="145"/>
    </location>
</feature>
<organism evidence="7 8">
    <name type="scientific">Microbacterium yannicii</name>
    <dbReference type="NCBI Taxonomy" id="671622"/>
    <lineage>
        <taxon>Bacteria</taxon>
        <taxon>Bacillati</taxon>
        <taxon>Actinomycetota</taxon>
        <taxon>Actinomycetes</taxon>
        <taxon>Micrococcales</taxon>
        <taxon>Microbacteriaceae</taxon>
        <taxon>Microbacterium</taxon>
    </lineage>
</organism>
<evidence type="ECO:0000256" key="1">
    <source>
        <dbReference type="ARBA" id="ARBA00004141"/>
    </source>
</evidence>
<dbReference type="EMBL" id="BAABKZ010000001">
    <property type="protein sequence ID" value="GAA5083454.1"/>
    <property type="molecule type" value="Genomic_DNA"/>
</dbReference>
<feature type="transmembrane region" description="Helical" evidence="5">
    <location>
        <begin position="30"/>
        <end position="46"/>
    </location>
</feature>
<feature type="transmembrane region" description="Helical" evidence="5">
    <location>
        <begin position="370"/>
        <end position="388"/>
    </location>
</feature>
<dbReference type="InterPro" id="IPR051533">
    <property type="entry name" value="WaaL-like"/>
</dbReference>
<feature type="transmembrane region" description="Helical" evidence="5">
    <location>
        <begin position="90"/>
        <end position="111"/>
    </location>
</feature>
<dbReference type="PANTHER" id="PTHR37422:SF23">
    <property type="entry name" value="TEICHURONIC ACID BIOSYNTHESIS PROTEIN TUAE"/>
    <property type="match status" value="1"/>
</dbReference>
<keyword evidence="3 5" id="KW-1133">Transmembrane helix</keyword>
<keyword evidence="2 5" id="KW-0812">Transmembrane</keyword>
<gene>
    <name evidence="7" type="ORF">GCM10025760_00100</name>
</gene>
<name>A0ABP9LQG2_9MICO</name>
<dbReference type="PANTHER" id="PTHR37422">
    <property type="entry name" value="TEICHURONIC ACID BIOSYNTHESIS PROTEIN TUAE"/>
    <property type="match status" value="1"/>
</dbReference>
<feature type="transmembrane region" description="Helical" evidence="5">
    <location>
        <begin position="252"/>
        <end position="272"/>
    </location>
</feature>
<comment type="caution">
    <text evidence="7">The sequence shown here is derived from an EMBL/GenBank/DDBJ whole genome shotgun (WGS) entry which is preliminary data.</text>
</comment>
<evidence type="ECO:0000256" key="3">
    <source>
        <dbReference type="ARBA" id="ARBA00022989"/>
    </source>
</evidence>
<comment type="subcellular location">
    <subcellularLocation>
        <location evidence="1">Membrane</location>
        <topology evidence="1">Multi-pass membrane protein</topology>
    </subcellularLocation>
</comment>
<keyword evidence="4 5" id="KW-0472">Membrane</keyword>
<evidence type="ECO:0000259" key="6">
    <source>
        <dbReference type="Pfam" id="PF04932"/>
    </source>
</evidence>
<feature type="transmembrane region" description="Helical" evidence="5">
    <location>
        <begin position="215"/>
        <end position="240"/>
    </location>
</feature>
<dbReference type="InterPro" id="IPR007016">
    <property type="entry name" value="O-antigen_ligase-rel_domated"/>
</dbReference>
<dbReference type="Pfam" id="PF04932">
    <property type="entry name" value="Wzy_C"/>
    <property type="match status" value="1"/>
</dbReference>
<feature type="transmembrane region" description="Helical" evidence="5">
    <location>
        <begin position="326"/>
        <end position="350"/>
    </location>
</feature>
<feature type="transmembrane region" description="Helical" evidence="5">
    <location>
        <begin position="58"/>
        <end position="78"/>
    </location>
</feature>
<dbReference type="Proteomes" id="UP001501407">
    <property type="component" value="Unassembled WGS sequence"/>
</dbReference>
<feature type="domain" description="O-antigen ligase-related" evidence="6">
    <location>
        <begin position="215"/>
        <end position="341"/>
    </location>
</feature>
<keyword evidence="8" id="KW-1185">Reference proteome</keyword>
<evidence type="ECO:0000256" key="4">
    <source>
        <dbReference type="ARBA" id="ARBA00023136"/>
    </source>
</evidence>
<evidence type="ECO:0000313" key="8">
    <source>
        <dbReference type="Proteomes" id="UP001501407"/>
    </source>
</evidence>
<sequence>MLTIYIVLLFAIPSAATISALGGLGRPSVLWGLVLLFWWLLSRLQVRVHDARPVSQPIRYAFGALIVVILVSFAAAMFRGQPVDQISPAITALLRTASWSGVLLVAMDGIRTHDDLARLVRRLAIAGGAMAGLGMLQFIMGVSFIDWVGTLPGVTMDTEGTSVRGAFVRASGTAIHPLEYGTVVVATIPLALTVAVTRGFRGAASRVGALWWTPVVVSFIAAIVAVSRSAIVGLAVAVIASLPALPKAMRSWFIVGGGILAVGVFIAVPRLWGTIVGLFAGASDDPSTQSRTNALARVPEFIGSSPLLGQGFGTFLPRYYIFDNGWVLVLVELGIFGLLALAGIVVTALWSVLNGSRRSDFQDTKAIGKAIAASILTCVVLFAFFDGFSFPMSAGYFFLLMGLSGALRTIAAADVDVSAGTARAVASIVGTEDE</sequence>
<protein>
    <recommendedName>
        <fullName evidence="6">O-antigen ligase-related domain-containing protein</fullName>
    </recommendedName>
</protein>
<dbReference type="RefSeq" id="WP_194414875.1">
    <property type="nucleotide sequence ID" value="NZ_BAABKZ010000001.1"/>
</dbReference>
<evidence type="ECO:0000256" key="5">
    <source>
        <dbReference type="SAM" id="Phobius"/>
    </source>
</evidence>
<evidence type="ECO:0000256" key="2">
    <source>
        <dbReference type="ARBA" id="ARBA00022692"/>
    </source>
</evidence>
<evidence type="ECO:0000313" key="7">
    <source>
        <dbReference type="EMBL" id="GAA5083454.1"/>
    </source>
</evidence>
<accession>A0ABP9LQG2</accession>